<feature type="coiled-coil region" evidence="1">
    <location>
        <begin position="83"/>
        <end position="138"/>
    </location>
</feature>
<accession>A0A5P3MUT1</accession>
<evidence type="ECO:0000313" key="3">
    <source>
        <dbReference type="EMBL" id="QEY24521.1"/>
    </source>
</evidence>
<dbReference type="KEGG" id="naq:D0T90_08605"/>
<keyword evidence="4" id="KW-1185">Reference proteome</keyword>
<feature type="chain" id="PRO_5030789313" evidence="2">
    <location>
        <begin position="20"/>
        <end position="144"/>
    </location>
</feature>
<dbReference type="AlphaFoldDB" id="A0A5P3MUT1"/>
<sequence length="144" mass="15574">MWKISLAAVCCFGIGTACAAPVFECTDKSGRKLYTQEGGAHCVVSKLGRPSVYPSAVAPVRGGKVQADMAEQEQAAAMPSAKIETAQHELAQARSELEAGKQVRYGNERNYAKYLERIADLEGRVKAAEEKLNAAKEGRYSHLK</sequence>
<dbReference type="OrthoDB" id="5298561at2"/>
<keyword evidence="2" id="KW-0732">Signal</keyword>
<evidence type="ECO:0000256" key="1">
    <source>
        <dbReference type="SAM" id="Coils"/>
    </source>
</evidence>
<dbReference type="RefSeq" id="WP_123794890.1">
    <property type="nucleotide sequence ID" value="NZ_CP031699.1"/>
</dbReference>
<protein>
    <submittedName>
        <fullName evidence="3">Lipoic acid synthetase</fullName>
    </submittedName>
</protein>
<keyword evidence="1" id="KW-0175">Coiled coil</keyword>
<reference evidence="3 4" key="1">
    <citation type="submission" date="2018-08" db="EMBL/GenBank/DDBJ databases">
        <title>Neisseria animalis ATCC 49930 complete genome.</title>
        <authorList>
            <person name="Veseli I.A."/>
            <person name="Mascarenhas dos Santos A.C."/>
            <person name="Buttler R."/>
            <person name="Pombert J.-F."/>
        </authorList>
    </citation>
    <scope>NUCLEOTIDE SEQUENCE [LARGE SCALE GENOMIC DNA]</scope>
    <source>
        <strain evidence="3 4">ATCC 49930</strain>
    </source>
</reference>
<name>A0A5P3MUT1_NEIAN</name>
<dbReference type="PROSITE" id="PS51257">
    <property type="entry name" value="PROKAR_LIPOPROTEIN"/>
    <property type="match status" value="1"/>
</dbReference>
<dbReference type="EMBL" id="CP031699">
    <property type="protein sequence ID" value="QEY24521.1"/>
    <property type="molecule type" value="Genomic_DNA"/>
</dbReference>
<dbReference type="Proteomes" id="UP000325536">
    <property type="component" value="Chromosome"/>
</dbReference>
<organism evidence="3 4">
    <name type="scientific">Neisseria animalis</name>
    <dbReference type="NCBI Taxonomy" id="492"/>
    <lineage>
        <taxon>Bacteria</taxon>
        <taxon>Pseudomonadati</taxon>
        <taxon>Pseudomonadota</taxon>
        <taxon>Betaproteobacteria</taxon>
        <taxon>Neisseriales</taxon>
        <taxon>Neisseriaceae</taxon>
        <taxon>Neisseria</taxon>
    </lineage>
</organism>
<feature type="signal peptide" evidence="2">
    <location>
        <begin position="1"/>
        <end position="19"/>
    </location>
</feature>
<proteinExistence type="predicted"/>
<evidence type="ECO:0000256" key="2">
    <source>
        <dbReference type="SAM" id="SignalP"/>
    </source>
</evidence>
<gene>
    <name evidence="3" type="ORF">D0T90_08605</name>
</gene>
<evidence type="ECO:0000313" key="4">
    <source>
        <dbReference type="Proteomes" id="UP000325536"/>
    </source>
</evidence>